<feature type="region of interest" description="Disordered" evidence="1">
    <location>
        <begin position="204"/>
        <end position="234"/>
    </location>
</feature>
<protein>
    <recommendedName>
        <fullName evidence="4">Aspartic peptidase DDI1-type domain-containing protein</fullName>
    </recommendedName>
</protein>
<organism evidence="2 3">
    <name type="scientific">Rhizophagus irregularis</name>
    <dbReference type="NCBI Taxonomy" id="588596"/>
    <lineage>
        <taxon>Eukaryota</taxon>
        <taxon>Fungi</taxon>
        <taxon>Fungi incertae sedis</taxon>
        <taxon>Mucoromycota</taxon>
        <taxon>Glomeromycotina</taxon>
        <taxon>Glomeromycetes</taxon>
        <taxon>Glomerales</taxon>
        <taxon>Glomeraceae</taxon>
        <taxon>Rhizophagus</taxon>
    </lineage>
</organism>
<proteinExistence type="predicted"/>
<dbReference type="Pfam" id="PF13650">
    <property type="entry name" value="Asp_protease_2"/>
    <property type="match status" value="1"/>
</dbReference>
<gene>
    <name evidence="2" type="ORF">RhiirC2_708534</name>
</gene>
<dbReference type="EMBL" id="LLXL01000277">
    <property type="protein sequence ID" value="PKK74898.1"/>
    <property type="molecule type" value="Genomic_DNA"/>
</dbReference>
<feature type="region of interest" description="Disordered" evidence="1">
    <location>
        <begin position="1"/>
        <end position="26"/>
    </location>
</feature>
<dbReference type="AlphaFoldDB" id="A0A2N1NM00"/>
<comment type="caution">
    <text evidence="2">The sequence shown here is derived from an EMBL/GenBank/DDBJ whole genome shotgun (WGS) entry which is preliminary data.</text>
</comment>
<dbReference type="VEuPathDB" id="FungiDB:RhiirA1_450527"/>
<feature type="compositionally biased region" description="Basic and acidic residues" evidence="1">
    <location>
        <begin position="12"/>
        <end position="26"/>
    </location>
</feature>
<evidence type="ECO:0000313" key="3">
    <source>
        <dbReference type="Proteomes" id="UP000233469"/>
    </source>
</evidence>
<dbReference type="CDD" id="cd00303">
    <property type="entry name" value="retropepsin_like"/>
    <property type="match status" value="1"/>
</dbReference>
<dbReference type="InterPro" id="IPR021109">
    <property type="entry name" value="Peptidase_aspartic_dom_sf"/>
</dbReference>
<dbReference type="Gene3D" id="2.40.70.10">
    <property type="entry name" value="Acid Proteases"/>
    <property type="match status" value="1"/>
</dbReference>
<evidence type="ECO:0000256" key="1">
    <source>
        <dbReference type="SAM" id="MobiDB-lite"/>
    </source>
</evidence>
<sequence>MYEVPNYRNAPRRSDRNIRNKDQTINKERTRRIGHYTKECVNEKVKLNRRVPNVEEFEPVKAFMNSNANITWAQLINERPNVRKQLKGVIRALVDTKAGSSTITNKLRKELNIPIIKKSNVILTIADGKSIASLGIAEIDIEIDNELGLTLEVEAIDSKRKDLILGTDLLKHGIIDMKEQLLTVELDGEIYEIPIDYEKKKQVHFKDKKNNNESSESESSESESDEDEYLESKYEDNVKHDLCIINEVDEEVAK</sequence>
<dbReference type="VEuPathDB" id="FungiDB:FUN_003363"/>
<dbReference type="SUPFAM" id="SSF50630">
    <property type="entry name" value="Acid proteases"/>
    <property type="match status" value="1"/>
</dbReference>
<name>A0A2N1NM00_9GLOM</name>
<reference evidence="2 3" key="1">
    <citation type="submission" date="2016-04" db="EMBL/GenBank/DDBJ databases">
        <title>Genome analyses suggest a sexual origin of heterokaryosis in a supposedly ancient asexual fungus.</title>
        <authorList>
            <person name="Ropars J."/>
            <person name="Sedzielewska K."/>
            <person name="Noel J."/>
            <person name="Charron P."/>
            <person name="Farinelli L."/>
            <person name="Marton T."/>
            <person name="Kruger M."/>
            <person name="Pelin A."/>
            <person name="Brachmann A."/>
            <person name="Corradi N."/>
        </authorList>
    </citation>
    <scope>NUCLEOTIDE SEQUENCE [LARGE SCALE GENOMIC DNA]</scope>
    <source>
        <strain evidence="2 3">C2</strain>
    </source>
</reference>
<reference evidence="2 3" key="2">
    <citation type="submission" date="2017-10" db="EMBL/GenBank/DDBJ databases">
        <title>Extensive intraspecific genome diversity in a model arbuscular mycorrhizal fungus.</title>
        <authorList>
            <person name="Chen E.C.H."/>
            <person name="Morin E."/>
            <person name="Baudet D."/>
            <person name="Noel J."/>
            <person name="Ndikumana S."/>
            <person name="Charron P."/>
            <person name="St-Onge C."/>
            <person name="Giorgi J."/>
            <person name="Grigoriev I.V."/>
            <person name="Roux C."/>
            <person name="Martin F.M."/>
            <person name="Corradi N."/>
        </authorList>
    </citation>
    <scope>NUCLEOTIDE SEQUENCE [LARGE SCALE GENOMIC DNA]</scope>
    <source>
        <strain evidence="2 3">C2</strain>
    </source>
</reference>
<evidence type="ECO:0008006" key="4">
    <source>
        <dbReference type="Google" id="ProtNLM"/>
    </source>
</evidence>
<feature type="compositionally biased region" description="Acidic residues" evidence="1">
    <location>
        <begin position="215"/>
        <end position="229"/>
    </location>
</feature>
<accession>A0A2N1NM00</accession>
<evidence type="ECO:0000313" key="2">
    <source>
        <dbReference type="EMBL" id="PKK74898.1"/>
    </source>
</evidence>
<dbReference type="Proteomes" id="UP000233469">
    <property type="component" value="Unassembled WGS sequence"/>
</dbReference>